<evidence type="ECO:0000256" key="1">
    <source>
        <dbReference type="SAM" id="SignalP"/>
    </source>
</evidence>
<keyword evidence="3" id="KW-1185">Reference proteome</keyword>
<gene>
    <name evidence="2" type="ORF">N0D28_03305</name>
</gene>
<evidence type="ECO:0000313" key="3">
    <source>
        <dbReference type="Proteomes" id="UP001060261"/>
    </source>
</evidence>
<sequence length="241" mass="25535">MINQRRPLSRLALTAVLLGAAALGHAAAAGLPDAQALLDQGKWQEAASLALGLKTAEGTALAAQSYTLGAELLPDNQKKAQFQKAQNLAKDAIKADPNSANAHFELARADGRLAQYSGILQSLGLAGEVKRELESAIKLNPNLAPAYVALGLWNAELTAKGFIATQATGARRDQIAPNFEKAIALEPNVPSHKMEYANALLLQNNKAAAAAQLQQMIALPANTFWQKRDLETSKAKLASLK</sequence>
<name>A0ABY5YLQ1_9DEIO</name>
<protein>
    <recommendedName>
        <fullName evidence="4">Tetratricopeptide repeat protein</fullName>
    </recommendedName>
</protein>
<dbReference type="RefSeq" id="WP_260560965.1">
    <property type="nucleotide sequence ID" value="NZ_BAABEC010000174.1"/>
</dbReference>
<dbReference type="InterPro" id="IPR011990">
    <property type="entry name" value="TPR-like_helical_dom_sf"/>
</dbReference>
<feature type="signal peptide" evidence="1">
    <location>
        <begin position="1"/>
        <end position="26"/>
    </location>
</feature>
<dbReference type="SUPFAM" id="SSF48452">
    <property type="entry name" value="TPR-like"/>
    <property type="match status" value="1"/>
</dbReference>
<feature type="chain" id="PRO_5045661549" description="Tetratricopeptide repeat protein" evidence="1">
    <location>
        <begin position="27"/>
        <end position="241"/>
    </location>
</feature>
<organism evidence="2 3">
    <name type="scientific">Deinococcus rubellus</name>
    <dbReference type="NCBI Taxonomy" id="1889240"/>
    <lineage>
        <taxon>Bacteria</taxon>
        <taxon>Thermotogati</taxon>
        <taxon>Deinococcota</taxon>
        <taxon>Deinococci</taxon>
        <taxon>Deinococcales</taxon>
        <taxon>Deinococcaceae</taxon>
        <taxon>Deinococcus</taxon>
    </lineage>
</organism>
<keyword evidence="1" id="KW-0732">Signal</keyword>
<evidence type="ECO:0008006" key="4">
    <source>
        <dbReference type="Google" id="ProtNLM"/>
    </source>
</evidence>
<evidence type="ECO:0000313" key="2">
    <source>
        <dbReference type="EMBL" id="UWX64703.1"/>
    </source>
</evidence>
<dbReference type="Gene3D" id="1.25.40.10">
    <property type="entry name" value="Tetratricopeptide repeat domain"/>
    <property type="match status" value="1"/>
</dbReference>
<accession>A0ABY5YLQ1</accession>
<reference evidence="2" key="1">
    <citation type="submission" date="2022-09" db="EMBL/GenBank/DDBJ databases">
        <title>genome sequence of Deinococcus rubellus.</title>
        <authorList>
            <person name="Srinivasan S."/>
        </authorList>
    </citation>
    <scope>NUCLEOTIDE SEQUENCE</scope>
    <source>
        <strain evidence="2">Ant6</strain>
    </source>
</reference>
<dbReference type="Proteomes" id="UP001060261">
    <property type="component" value="Chromosome"/>
</dbReference>
<proteinExistence type="predicted"/>
<dbReference type="EMBL" id="CP104213">
    <property type="protein sequence ID" value="UWX64703.1"/>
    <property type="molecule type" value="Genomic_DNA"/>
</dbReference>